<dbReference type="PANTHER" id="PTHR21366:SF22">
    <property type="entry name" value="VOC DOMAIN-CONTAINING PROTEIN"/>
    <property type="match status" value="1"/>
</dbReference>
<dbReference type="EMBL" id="LITU01000060">
    <property type="protein sequence ID" value="KOY15493.1"/>
    <property type="molecule type" value="Genomic_DNA"/>
</dbReference>
<gene>
    <name evidence="2" type="ORF">AMS66_15705</name>
</gene>
<evidence type="ECO:0000313" key="3">
    <source>
        <dbReference type="Proteomes" id="UP000037688"/>
    </source>
</evidence>
<dbReference type="PATRIC" id="fig|1705561.3.peg.3201"/>
<dbReference type="InterPro" id="IPR029068">
    <property type="entry name" value="Glyas_Bleomycin-R_OHBP_Dase"/>
</dbReference>
<organism evidence="2 3">
    <name type="scientific">Paenibacillus xylanivorans</name>
    <dbReference type="NCBI Taxonomy" id="1705561"/>
    <lineage>
        <taxon>Bacteria</taxon>
        <taxon>Bacillati</taxon>
        <taxon>Bacillota</taxon>
        <taxon>Bacilli</taxon>
        <taxon>Bacillales</taxon>
        <taxon>Paenibacillaceae</taxon>
        <taxon>Paenibacillus</taxon>
    </lineage>
</organism>
<name>A0A0M9BN01_9BACL</name>
<dbReference type="OrthoDB" id="9800322at2"/>
<evidence type="ECO:0000259" key="1">
    <source>
        <dbReference type="PROSITE" id="PS51819"/>
    </source>
</evidence>
<dbReference type="RefSeq" id="WP_053781707.1">
    <property type="nucleotide sequence ID" value="NZ_LITU01000060.1"/>
</dbReference>
<proteinExistence type="predicted"/>
<sequence length="127" mass="14593">MIEYAHIHHVSLAVRDLEVAKKFYSGLLRMQEIERPPFNSTGTWYAIGSQQLHLLQHPQGHTLREAGIDTTDGHFAIWVTSYKDTLAWLEQQGIEYEPRPDSVAGFSQIFVLDPDRNIVEFDAPYHS</sequence>
<comment type="caution">
    <text evidence="2">The sequence shown here is derived from an EMBL/GenBank/DDBJ whole genome shotgun (WGS) entry which is preliminary data.</text>
</comment>
<dbReference type="Proteomes" id="UP000037688">
    <property type="component" value="Unassembled WGS sequence"/>
</dbReference>
<dbReference type="Pfam" id="PF00903">
    <property type="entry name" value="Glyoxalase"/>
    <property type="match status" value="1"/>
</dbReference>
<dbReference type="InterPro" id="IPR004360">
    <property type="entry name" value="Glyas_Fos-R_dOase_dom"/>
</dbReference>
<dbReference type="Gene3D" id="3.10.180.10">
    <property type="entry name" value="2,3-Dihydroxybiphenyl 1,2-Dioxygenase, domain 1"/>
    <property type="match status" value="1"/>
</dbReference>
<dbReference type="InterPro" id="IPR037523">
    <property type="entry name" value="VOC_core"/>
</dbReference>
<reference evidence="2 3" key="1">
    <citation type="submission" date="2015-08" db="EMBL/GenBank/DDBJ databases">
        <title>Draft genome sequence of cellulolytic and xylanolytic Paenibacillus sp. A59, isolated from a decaying forest soil from Patagonia, Argentina.</title>
        <authorList>
            <person name="Ghio S."/>
            <person name="Caceres A.M."/>
            <person name="Talia P."/>
            <person name="Grasso D."/>
            <person name="Campos E."/>
        </authorList>
    </citation>
    <scope>NUCLEOTIDE SEQUENCE [LARGE SCALE GENOMIC DNA]</scope>
    <source>
        <strain evidence="2 3">A59</strain>
    </source>
</reference>
<protein>
    <submittedName>
        <fullName evidence="2">Glyoxalase</fullName>
    </submittedName>
</protein>
<feature type="domain" description="VOC" evidence="1">
    <location>
        <begin position="6"/>
        <end position="124"/>
    </location>
</feature>
<dbReference type="SUPFAM" id="SSF54593">
    <property type="entry name" value="Glyoxalase/Bleomycin resistance protein/Dihydroxybiphenyl dioxygenase"/>
    <property type="match status" value="1"/>
</dbReference>
<keyword evidence="3" id="KW-1185">Reference proteome</keyword>
<dbReference type="AlphaFoldDB" id="A0A0M9BN01"/>
<evidence type="ECO:0000313" key="2">
    <source>
        <dbReference type="EMBL" id="KOY15493.1"/>
    </source>
</evidence>
<dbReference type="PANTHER" id="PTHR21366">
    <property type="entry name" value="GLYOXALASE FAMILY PROTEIN"/>
    <property type="match status" value="1"/>
</dbReference>
<dbReference type="PROSITE" id="PS51819">
    <property type="entry name" value="VOC"/>
    <property type="match status" value="1"/>
</dbReference>
<accession>A0A0M9BN01</accession>
<dbReference type="InterPro" id="IPR050383">
    <property type="entry name" value="GlyoxalaseI/FosfomycinResist"/>
</dbReference>